<evidence type="ECO:0000259" key="7">
    <source>
        <dbReference type="Pfam" id="PF07522"/>
    </source>
</evidence>
<dbReference type="GO" id="GO:0005634">
    <property type="term" value="C:nucleus"/>
    <property type="evidence" value="ECO:0007669"/>
    <property type="project" value="UniProtKB-SubCell"/>
</dbReference>
<dbReference type="EMBL" id="JAAAIL010000539">
    <property type="protein sequence ID" value="KAG0274986.1"/>
    <property type="molecule type" value="Genomic_DNA"/>
</dbReference>
<dbReference type="CDD" id="cd16273">
    <property type="entry name" value="SNM1A-1C-like_MBL-fold"/>
    <property type="match status" value="1"/>
</dbReference>
<gene>
    <name evidence="8" type="primary">PSO2</name>
    <name evidence="8" type="ORF">BGZ95_009281</name>
</gene>
<dbReference type="InterPro" id="IPR011084">
    <property type="entry name" value="DRMBL"/>
</dbReference>
<evidence type="ECO:0000256" key="1">
    <source>
        <dbReference type="ARBA" id="ARBA00004123"/>
    </source>
</evidence>
<feature type="domain" description="DNA repair metallo-beta-lactamase" evidence="7">
    <location>
        <begin position="672"/>
        <end position="800"/>
    </location>
</feature>
<comment type="subcellular location">
    <subcellularLocation>
        <location evidence="1">Nucleus</location>
    </subcellularLocation>
</comment>
<comment type="similarity">
    <text evidence="2">Belongs to the DNA repair metallo-beta-lactamase (DRMBL) family.</text>
</comment>
<dbReference type="Pfam" id="PF07522">
    <property type="entry name" value="DRMBL"/>
    <property type="match status" value="1"/>
</dbReference>
<dbReference type="Proteomes" id="UP001194580">
    <property type="component" value="Unassembled WGS sequence"/>
</dbReference>
<evidence type="ECO:0000313" key="8">
    <source>
        <dbReference type="EMBL" id="KAG0274986.1"/>
    </source>
</evidence>
<feature type="region of interest" description="Disordered" evidence="6">
    <location>
        <begin position="202"/>
        <end position="221"/>
    </location>
</feature>
<name>A0AAD4H7Z5_9FUNG</name>
<keyword evidence="3" id="KW-0227">DNA damage</keyword>
<keyword evidence="5" id="KW-0539">Nucleus</keyword>
<dbReference type="GO" id="GO:0003684">
    <property type="term" value="F:damaged DNA binding"/>
    <property type="evidence" value="ECO:0007669"/>
    <property type="project" value="TreeGrafter"/>
</dbReference>
<dbReference type="InterPro" id="IPR036866">
    <property type="entry name" value="RibonucZ/Hydroxyglut_hydro"/>
</dbReference>
<evidence type="ECO:0000256" key="3">
    <source>
        <dbReference type="ARBA" id="ARBA00022763"/>
    </source>
</evidence>
<dbReference type="PANTHER" id="PTHR23240:SF6">
    <property type="entry name" value="DNA CROSS-LINK REPAIR 1A PROTEIN"/>
    <property type="match status" value="1"/>
</dbReference>
<feature type="region of interest" description="Disordered" evidence="6">
    <location>
        <begin position="1"/>
        <end position="72"/>
    </location>
</feature>
<reference evidence="8" key="1">
    <citation type="journal article" date="2020" name="Fungal Divers.">
        <title>Resolving the Mortierellaceae phylogeny through synthesis of multi-gene phylogenetics and phylogenomics.</title>
        <authorList>
            <person name="Vandepol N."/>
            <person name="Liber J."/>
            <person name="Desiro A."/>
            <person name="Na H."/>
            <person name="Kennedy M."/>
            <person name="Barry K."/>
            <person name="Grigoriev I.V."/>
            <person name="Miller A.N."/>
            <person name="O'Donnell K."/>
            <person name="Stajich J.E."/>
            <person name="Bonito G."/>
        </authorList>
    </citation>
    <scope>NUCLEOTIDE SEQUENCE</scope>
    <source>
        <strain evidence="8">NRRL 28262</strain>
    </source>
</reference>
<proteinExistence type="inferred from homology"/>
<dbReference type="AlphaFoldDB" id="A0AAD4H7Z5"/>
<evidence type="ECO:0000256" key="6">
    <source>
        <dbReference type="SAM" id="MobiDB-lite"/>
    </source>
</evidence>
<dbReference type="PANTHER" id="PTHR23240">
    <property type="entry name" value="DNA CROSS-LINK REPAIR PROTEIN PSO2/SNM1-RELATED"/>
    <property type="match status" value="1"/>
</dbReference>
<dbReference type="Gene3D" id="3.60.15.10">
    <property type="entry name" value="Ribonuclease Z/Hydroxyacylglutathione hydrolase-like"/>
    <property type="match status" value="1"/>
</dbReference>
<dbReference type="Gene3D" id="3.40.50.12650">
    <property type="match status" value="1"/>
</dbReference>
<dbReference type="SUPFAM" id="SSF56281">
    <property type="entry name" value="Metallo-hydrolase/oxidoreductase"/>
    <property type="match status" value="1"/>
</dbReference>
<dbReference type="GO" id="GO:0035312">
    <property type="term" value="F:5'-3' DNA exonuclease activity"/>
    <property type="evidence" value="ECO:0007669"/>
    <property type="project" value="TreeGrafter"/>
</dbReference>
<keyword evidence="4" id="KW-0234">DNA repair</keyword>
<sequence>MNNSTSDQRKHDLVDAPSHSRQLSNVTDQPLTKKKRTFSLKRPSSPSLAHSVTTTTNTVSTSLHTTQHTTSAAPAGAIVKKDNADTTTCLTPFNPVPQKDSSATWHRSGTERGILAIPDCNSQKGVALQKNWSSTTTVTVATTTTAATTATVTTTEPIVQRLDSEEEEDLNDFETLVFPATSTSKTCQNIKTPPTTDELAFQGAGGSSAIDNDNSRDNDDESIIDATNLTEYPMHGPDCDETPIDNDDFDVDEIQDWDSFEDIATPVDPVPENACPVCGVNLSSLDTMTPAAHVNRCLDGSLTEQEQEQPSITTTTTTTTATTASIVAMEPLTSRNPLSNIIGTIRSVISHIPSYPLPSSSSSSNKKEPPSKQPNGKKAGGNFKPKPPRPCPFYKKMPDTGFTVDAFCYGKVEGCDAYFLSHFHSDHYGGLTSNWNHGPIYCSSITANLVISRLRVDEQYVKRLPMYVPTVVGGVTVRLMDANHCPGSVLFVFDLHNPKRRYLHTGDFRASPDMVIDPILCQPQNVPIDILYLDTTYSNPRYTFPPQDVVIQETARLICKELGVQADQPSVAAVPVAPVVKITKRVNLMESWLKMESGNSEKLMSMSIRTSQIAKSKQAWKEPAEKNKIVICVGTYLIGKERVFKAIAKAINSKVYVQPSKLQILQCLEDSELTDMLTSDRHEAQVHLLHMGSDMSPEALQDYLDSLSPTFARLIAVRPTGWTFTGTKKFTPANDNGPMDTSTTISPAKPATSVDLRPSYTSATVKIYPVPYSEHSSFSELAGFVRSLNIHKVIPTVGVGSEKGRHAMNEWFKRWEQERRQGIGWD</sequence>
<evidence type="ECO:0000256" key="5">
    <source>
        <dbReference type="ARBA" id="ARBA00023242"/>
    </source>
</evidence>
<dbReference type="GO" id="GO:0006303">
    <property type="term" value="P:double-strand break repair via nonhomologous end joining"/>
    <property type="evidence" value="ECO:0007669"/>
    <property type="project" value="TreeGrafter"/>
</dbReference>
<keyword evidence="9" id="KW-1185">Reference proteome</keyword>
<comment type="caution">
    <text evidence="8">The sequence shown here is derived from an EMBL/GenBank/DDBJ whole genome shotgun (WGS) entry which is preliminary data.</text>
</comment>
<dbReference type="FunFam" id="3.60.15.10:FF:000010">
    <property type="entry name" value="DNA cross-link repair 1A"/>
    <property type="match status" value="1"/>
</dbReference>
<feature type="compositionally biased region" description="Polar residues" evidence="6">
    <location>
        <begin position="19"/>
        <end position="30"/>
    </location>
</feature>
<feature type="compositionally biased region" description="Low complexity" evidence="6">
    <location>
        <begin position="47"/>
        <end position="71"/>
    </location>
</feature>
<evidence type="ECO:0000256" key="4">
    <source>
        <dbReference type="ARBA" id="ARBA00023204"/>
    </source>
</evidence>
<organism evidence="8 9">
    <name type="scientific">Linnemannia exigua</name>
    <dbReference type="NCBI Taxonomy" id="604196"/>
    <lineage>
        <taxon>Eukaryota</taxon>
        <taxon>Fungi</taxon>
        <taxon>Fungi incertae sedis</taxon>
        <taxon>Mucoromycota</taxon>
        <taxon>Mortierellomycotina</taxon>
        <taxon>Mortierellomycetes</taxon>
        <taxon>Mortierellales</taxon>
        <taxon>Mortierellaceae</taxon>
        <taxon>Linnemannia</taxon>
    </lineage>
</organism>
<accession>A0AAD4H7Z5</accession>
<evidence type="ECO:0000313" key="9">
    <source>
        <dbReference type="Proteomes" id="UP001194580"/>
    </source>
</evidence>
<feature type="region of interest" description="Disordered" evidence="6">
    <location>
        <begin position="356"/>
        <end position="390"/>
    </location>
</feature>
<protein>
    <submittedName>
        <fullName evidence="8">DNA break repair nuclease</fullName>
    </submittedName>
</protein>
<dbReference type="GO" id="GO:0036297">
    <property type="term" value="P:interstrand cross-link repair"/>
    <property type="evidence" value="ECO:0007669"/>
    <property type="project" value="TreeGrafter"/>
</dbReference>
<evidence type="ECO:0000256" key="2">
    <source>
        <dbReference type="ARBA" id="ARBA00010304"/>
    </source>
</evidence>